<feature type="domain" description="SIP-like Rossmann fold" evidence="1">
    <location>
        <begin position="4"/>
        <end position="37"/>
    </location>
</feature>
<evidence type="ECO:0000259" key="1">
    <source>
        <dbReference type="Pfam" id="PF04954"/>
    </source>
</evidence>
<dbReference type="EMBL" id="JAUSWC010000003">
    <property type="protein sequence ID" value="MDQ0486142.1"/>
    <property type="molecule type" value="Genomic_DNA"/>
</dbReference>
<dbReference type="Gene3D" id="3.40.50.80">
    <property type="entry name" value="Nucleotide-binding domain of ferredoxin-NADP reductase (FNR) module"/>
    <property type="match status" value="1"/>
</dbReference>
<organism evidence="2 3">
    <name type="scientific">Streptomyces thermodiastaticus</name>
    <dbReference type="NCBI Taxonomy" id="44061"/>
    <lineage>
        <taxon>Bacteria</taxon>
        <taxon>Bacillati</taxon>
        <taxon>Actinomycetota</taxon>
        <taxon>Actinomycetes</taxon>
        <taxon>Kitasatosporales</taxon>
        <taxon>Streptomycetaceae</taxon>
        <taxon>Streptomyces</taxon>
    </lineage>
</organism>
<proteinExistence type="predicted"/>
<reference evidence="2 3" key="1">
    <citation type="submission" date="2023-07" db="EMBL/GenBank/DDBJ databases">
        <title>Genomic Encyclopedia of Type Strains, Phase IV (KMG-IV): sequencing the most valuable type-strain genomes for metagenomic binning, comparative biology and taxonomic classification.</title>
        <authorList>
            <person name="Goeker M."/>
        </authorList>
    </citation>
    <scope>NUCLEOTIDE SEQUENCE [LARGE SCALE GENOMIC DNA]</scope>
    <source>
        <strain evidence="2 3">DSM 40573</strain>
    </source>
</reference>
<gene>
    <name evidence="2" type="ORF">QO019_000974</name>
</gene>
<dbReference type="Proteomes" id="UP001236795">
    <property type="component" value="Unassembled WGS sequence"/>
</dbReference>
<comment type="caution">
    <text evidence="2">The sequence shown here is derived from an EMBL/GenBank/DDBJ whole genome shotgun (WGS) entry which is preliminary data.</text>
</comment>
<accession>A0ABU0K9U9</accession>
<keyword evidence="3" id="KW-1185">Reference proteome</keyword>
<dbReference type="InterPro" id="IPR039261">
    <property type="entry name" value="FNR_nucleotide-bd"/>
</dbReference>
<dbReference type="InterPro" id="IPR007037">
    <property type="entry name" value="SIP_rossman_dom"/>
</dbReference>
<protein>
    <submittedName>
        <fullName evidence="2">NADPH-dependent ferric siderophore reductase</fullName>
    </submittedName>
</protein>
<evidence type="ECO:0000313" key="3">
    <source>
        <dbReference type="Proteomes" id="UP001236795"/>
    </source>
</evidence>
<name>A0ABU0K9U9_9ACTN</name>
<dbReference type="RefSeq" id="WP_237556981.1">
    <property type="nucleotide sequence ID" value="NZ_JAUSWC010000003.1"/>
</dbReference>
<sequence length="50" mass="5651">MPRITCEAQAVREARSYLLTDRGLPRPQVTTRGYWRVGAANHPDHDSGED</sequence>
<evidence type="ECO:0000313" key="2">
    <source>
        <dbReference type="EMBL" id="MDQ0486142.1"/>
    </source>
</evidence>
<dbReference type="Pfam" id="PF04954">
    <property type="entry name" value="SIP"/>
    <property type="match status" value="1"/>
</dbReference>